<feature type="region of interest" description="Disordered" evidence="1">
    <location>
        <begin position="53"/>
        <end position="109"/>
    </location>
</feature>
<evidence type="ECO:0000313" key="3">
    <source>
        <dbReference type="Proteomes" id="UP000653156"/>
    </source>
</evidence>
<reference evidence="2" key="1">
    <citation type="submission" date="2021-02" db="EMBL/GenBank/DDBJ databases">
        <title>Neisseriaceae sp. 26B isolated from the cloaca of a Common Toad-headed Turtle (Mesoclemmys nasuta).</title>
        <authorList>
            <person name="Spergser J."/>
            <person name="Busse H.-J."/>
        </authorList>
    </citation>
    <scope>NUCLEOTIDE SEQUENCE</scope>
    <source>
        <strain evidence="2">26B</strain>
    </source>
</reference>
<evidence type="ECO:0000256" key="1">
    <source>
        <dbReference type="SAM" id="MobiDB-lite"/>
    </source>
</evidence>
<keyword evidence="2" id="KW-0131">Cell cycle</keyword>
<feature type="compositionally biased region" description="Pro residues" evidence="1">
    <location>
        <begin position="58"/>
        <end position="70"/>
    </location>
</feature>
<dbReference type="KEGG" id="ptes:JQU52_03215"/>
<dbReference type="RefSeq" id="WP_230339715.1">
    <property type="nucleotide sequence ID" value="NZ_CP069798.1"/>
</dbReference>
<dbReference type="AlphaFoldDB" id="A0A892ZHM0"/>
<keyword evidence="3" id="KW-1185">Reference proteome</keyword>
<keyword evidence="2" id="KW-0132">Cell division</keyword>
<evidence type="ECO:0000313" key="2">
    <source>
        <dbReference type="EMBL" id="QRQ82432.1"/>
    </source>
</evidence>
<protein>
    <submittedName>
        <fullName evidence="2">Cell division protein</fullName>
    </submittedName>
</protein>
<organism evidence="2 3">
    <name type="scientific">Paralysiella testudinis</name>
    <dbReference type="NCBI Taxonomy" id="2809020"/>
    <lineage>
        <taxon>Bacteria</taxon>
        <taxon>Pseudomonadati</taxon>
        <taxon>Pseudomonadota</taxon>
        <taxon>Betaproteobacteria</taxon>
        <taxon>Neisseriales</taxon>
        <taxon>Neisseriaceae</taxon>
        <taxon>Paralysiella</taxon>
    </lineage>
</organism>
<sequence length="268" mass="28384">MKWLFAILVALNIIVFGNVVASKLMRPPHATAQVEAPATALTPTPAASVTEPVVTINPPEPASAVAPPPETKTRAELRAEAAAKARAEAAAKARAETQTQTTPSSPAAPAINCSATAVLPEDDYHRIKGLLSRWPHAASRFVEQGGSPPAKATSSRVRYMVAIDGGADMRARLKEQGFDTAISNGRLSLGVFNRRNDAEALLARAKINGFSQAEITQLGGTTATEAPAAALSVAKMRITFIQVDDQAAQDINQIIQRYGRLQRGTCKK</sequence>
<feature type="compositionally biased region" description="Basic and acidic residues" evidence="1">
    <location>
        <begin position="71"/>
        <end position="95"/>
    </location>
</feature>
<name>A0A892ZHM0_9NEIS</name>
<proteinExistence type="predicted"/>
<dbReference type="EMBL" id="CP069798">
    <property type="protein sequence ID" value="QRQ82432.1"/>
    <property type="molecule type" value="Genomic_DNA"/>
</dbReference>
<dbReference type="Proteomes" id="UP000653156">
    <property type="component" value="Chromosome"/>
</dbReference>
<dbReference type="GO" id="GO:0051301">
    <property type="term" value="P:cell division"/>
    <property type="evidence" value="ECO:0007669"/>
    <property type="project" value="UniProtKB-KW"/>
</dbReference>
<gene>
    <name evidence="2" type="ORF">JQU52_03215</name>
</gene>
<accession>A0A892ZHM0</accession>